<dbReference type="GO" id="GO:0005886">
    <property type="term" value="C:plasma membrane"/>
    <property type="evidence" value="ECO:0007669"/>
    <property type="project" value="UniProtKB-SubCell"/>
</dbReference>
<feature type="transmembrane region" description="Helical" evidence="9">
    <location>
        <begin position="172"/>
        <end position="193"/>
    </location>
</feature>
<keyword evidence="5 9" id="KW-0812">Transmembrane</keyword>
<keyword evidence="3" id="KW-1003">Cell membrane</keyword>
<evidence type="ECO:0000259" key="11">
    <source>
        <dbReference type="Pfam" id="PF04290"/>
    </source>
</evidence>
<keyword evidence="6 9" id="KW-1133">Transmembrane helix</keyword>
<gene>
    <name evidence="12" type="ORF">SAMN05428964_1011655</name>
</gene>
<evidence type="ECO:0000256" key="9">
    <source>
        <dbReference type="RuleBase" id="RU369079"/>
    </source>
</evidence>
<dbReference type="PANTHER" id="PTHR35011">
    <property type="entry name" value="2,3-DIKETO-L-GULONATE TRAP TRANSPORTER SMALL PERMEASE PROTEIN YIAM"/>
    <property type="match status" value="1"/>
</dbReference>
<evidence type="ECO:0000256" key="10">
    <source>
        <dbReference type="SAM" id="MobiDB-lite"/>
    </source>
</evidence>
<comment type="subcellular location">
    <subcellularLocation>
        <location evidence="1 9">Cell inner membrane</location>
        <topology evidence="1 9">Multi-pass membrane protein</topology>
    </subcellularLocation>
</comment>
<dbReference type="Pfam" id="PF04290">
    <property type="entry name" value="DctQ"/>
    <property type="match status" value="1"/>
</dbReference>
<name>A0A285RNE2_9PROT</name>
<organism evidence="12 13">
    <name type="scientific">Thalassospira xiamenensis</name>
    <dbReference type="NCBI Taxonomy" id="220697"/>
    <lineage>
        <taxon>Bacteria</taxon>
        <taxon>Pseudomonadati</taxon>
        <taxon>Pseudomonadota</taxon>
        <taxon>Alphaproteobacteria</taxon>
        <taxon>Rhodospirillales</taxon>
        <taxon>Thalassospiraceae</taxon>
        <taxon>Thalassospira</taxon>
    </lineage>
</organism>
<protein>
    <recommendedName>
        <fullName evidence="9">TRAP transporter small permease protein</fullName>
    </recommendedName>
</protein>
<sequence>MAPTPEKPAHSDIPPTPDLAIEPDGTPEPVPTVSGLFGRAVDKISSIFALGFLLAMGILIFEIFMRHVFNSPTLWAHETTTFLSAIGFVFGGLYCASRNKHIRVVIIYDIAGPRFRRALDIGISIVCAISSGFFAWAAWLMVKRAAFKPGGDIHLETTGSAFNAPYPGLLKIFMLFVLIALTIQFVILTINYVRAKPDYAGANSGTGTGHD</sequence>
<comment type="similarity">
    <text evidence="8 9">Belongs to the TRAP transporter small permease family.</text>
</comment>
<evidence type="ECO:0000256" key="5">
    <source>
        <dbReference type="ARBA" id="ARBA00022692"/>
    </source>
</evidence>
<evidence type="ECO:0000256" key="1">
    <source>
        <dbReference type="ARBA" id="ARBA00004429"/>
    </source>
</evidence>
<evidence type="ECO:0000256" key="8">
    <source>
        <dbReference type="ARBA" id="ARBA00038436"/>
    </source>
</evidence>
<dbReference type="InterPro" id="IPR055348">
    <property type="entry name" value="DctQ"/>
</dbReference>
<evidence type="ECO:0000313" key="12">
    <source>
        <dbReference type="EMBL" id="SOB95606.1"/>
    </source>
</evidence>
<evidence type="ECO:0000256" key="7">
    <source>
        <dbReference type="ARBA" id="ARBA00023136"/>
    </source>
</evidence>
<dbReference type="RefSeq" id="WP_097051073.1">
    <property type="nucleotide sequence ID" value="NZ_OBMM01000001.1"/>
</dbReference>
<dbReference type="GO" id="GO:0022857">
    <property type="term" value="F:transmembrane transporter activity"/>
    <property type="evidence" value="ECO:0007669"/>
    <property type="project" value="UniProtKB-UniRule"/>
</dbReference>
<evidence type="ECO:0000256" key="3">
    <source>
        <dbReference type="ARBA" id="ARBA00022475"/>
    </source>
</evidence>
<evidence type="ECO:0000313" key="13">
    <source>
        <dbReference type="Proteomes" id="UP000219068"/>
    </source>
</evidence>
<proteinExistence type="inferred from homology"/>
<accession>A0A285RNE2</accession>
<dbReference type="InterPro" id="IPR007387">
    <property type="entry name" value="TRAP_DctQ"/>
</dbReference>
<feature type="transmembrane region" description="Helical" evidence="9">
    <location>
        <begin position="118"/>
        <end position="139"/>
    </location>
</feature>
<evidence type="ECO:0000256" key="4">
    <source>
        <dbReference type="ARBA" id="ARBA00022519"/>
    </source>
</evidence>
<feature type="transmembrane region" description="Helical" evidence="9">
    <location>
        <begin position="75"/>
        <end position="97"/>
    </location>
</feature>
<dbReference type="GO" id="GO:0015740">
    <property type="term" value="P:C4-dicarboxylate transport"/>
    <property type="evidence" value="ECO:0007669"/>
    <property type="project" value="TreeGrafter"/>
</dbReference>
<keyword evidence="4 9" id="KW-0997">Cell inner membrane</keyword>
<feature type="domain" description="Tripartite ATP-independent periplasmic transporters DctQ component" evidence="11">
    <location>
        <begin position="56"/>
        <end position="177"/>
    </location>
</feature>
<comment type="function">
    <text evidence="9">Part of the tripartite ATP-independent periplasmic (TRAP) transport system.</text>
</comment>
<feature type="transmembrane region" description="Helical" evidence="9">
    <location>
        <begin position="47"/>
        <end position="69"/>
    </location>
</feature>
<dbReference type="PANTHER" id="PTHR35011:SF2">
    <property type="entry name" value="2,3-DIKETO-L-GULONATE TRAP TRANSPORTER SMALL PERMEASE PROTEIN YIAM"/>
    <property type="match status" value="1"/>
</dbReference>
<dbReference type="Proteomes" id="UP000219068">
    <property type="component" value="Unassembled WGS sequence"/>
</dbReference>
<evidence type="ECO:0000256" key="6">
    <source>
        <dbReference type="ARBA" id="ARBA00022989"/>
    </source>
</evidence>
<evidence type="ECO:0000256" key="2">
    <source>
        <dbReference type="ARBA" id="ARBA00022448"/>
    </source>
</evidence>
<keyword evidence="7 9" id="KW-0472">Membrane</keyword>
<keyword evidence="2 9" id="KW-0813">Transport</keyword>
<reference evidence="12 13" key="1">
    <citation type="submission" date="2017-08" db="EMBL/GenBank/DDBJ databases">
        <authorList>
            <person name="de Groot N.N."/>
        </authorList>
    </citation>
    <scope>NUCLEOTIDE SEQUENCE [LARGE SCALE GENOMIC DNA]</scope>
    <source>
        <strain evidence="12 13">USBA 78</strain>
    </source>
</reference>
<dbReference type="EMBL" id="OBMM01000001">
    <property type="protein sequence ID" value="SOB95606.1"/>
    <property type="molecule type" value="Genomic_DNA"/>
</dbReference>
<dbReference type="AlphaFoldDB" id="A0A285RNE2"/>
<feature type="region of interest" description="Disordered" evidence="10">
    <location>
        <begin position="1"/>
        <end position="25"/>
    </location>
</feature>
<comment type="subunit">
    <text evidence="9">The complex comprises the extracytoplasmic solute receptor protein and the two transmembrane proteins.</text>
</comment>